<proteinExistence type="predicted"/>
<gene>
    <name evidence="2" type="ORF">AADG42_12000</name>
</gene>
<dbReference type="Proteomes" id="UP001442841">
    <property type="component" value="Chromosome"/>
</dbReference>
<dbReference type="EMBL" id="CP154795">
    <property type="protein sequence ID" value="XAN07994.1"/>
    <property type="molecule type" value="Genomic_DNA"/>
</dbReference>
<reference evidence="2 3" key="1">
    <citation type="submission" date="2024-04" db="EMBL/GenBank/DDBJ databases">
        <title>Isolation of an actinomycete strain from pig manure.</title>
        <authorList>
            <person name="Gong T."/>
            <person name="Yu Z."/>
            <person name="An M."/>
            <person name="Wei C."/>
            <person name="Yang W."/>
            <person name="Liu L."/>
        </authorList>
    </citation>
    <scope>NUCLEOTIDE SEQUENCE [LARGE SCALE GENOMIC DNA]</scope>
    <source>
        <strain evidence="2 3">ZF39</strain>
    </source>
</reference>
<accession>A0ABZ3FPL9</accession>
<protein>
    <submittedName>
        <fullName evidence="2">Uncharacterized protein</fullName>
    </submittedName>
</protein>
<dbReference type="RefSeq" id="WP_425309450.1">
    <property type="nucleotide sequence ID" value="NZ_CP154795.1"/>
</dbReference>
<feature type="region of interest" description="Disordered" evidence="1">
    <location>
        <begin position="1"/>
        <end position="43"/>
    </location>
</feature>
<evidence type="ECO:0000256" key="1">
    <source>
        <dbReference type="SAM" id="MobiDB-lite"/>
    </source>
</evidence>
<keyword evidence="3" id="KW-1185">Reference proteome</keyword>
<sequence length="43" mass="5217">MYDMYPKEWTEQSDRRDPGAAPRRRRRMPQSLQQPEVPTRAEV</sequence>
<evidence type="ECO:0000313" key="3">
    <source>
        <dbReference type="Proteomes" id="UP001442841"/>
    </source>
</evidence>
<evidence type="ECO:0000313" key="2">
    <source>
        <dbReference type="EMBL" id="XAN07994.1"/>
    </source>
</evidence>
<feature type="compositionally biased region" description="Basic and acidic residues" evidence="1">
    <location>
        <begin position="1"/>
        <end position="18"/>
    </location>
</feature>
<organism evidence="2 3">
    <name type="scientific">Ammonicoccus fulvus</name>
    <dbReference type="NCBI Taxonomy" id="3138240"/>
    <lineage>
        <taxon>Bacteria</taxon>
        <taxon>Bacillati</taxon>
        <taxon>Actinomycetota</taxon>
        <taxon>Actinomycetes</taxon>
        <taxon>Propionibacteriales</taxon>
        <taxon>Propionibacteriaceae</taxon>
        <taxon>Ammonicoccus</taxon>
    </lineage>
</organism>
<name>A0ABZ3FPL9_9ACTN</name>